<organism evidence="1 2">
    <name type="scientific">Agrobacterium tumefaciens str. Kerr 14</name>
    <dbReference type="NCBI Taxonomy" id="1183424"/>
    <lineage>
        <taxon>Bacteria</taxon>
        <taxon>Pseudomonadati</taxon>
        <taxon>Pseudomonadota</taxon>
        <taxon>Alphaproteobacteria</taxon>
        <taxon>Hyphomicrobiales</taxon>
        <taxon>Rhizobiaceae</taxon>
        <taxon>Rhizobium/Agrobacterium group</taxon>
        <taxon>Agrobacterium</taxon>
        <taxon>Agrobacterium tumefaciens complex</taxon>
    </lineage>
</organism>
<accession>A0A1S7S4D2</accession>
<dbReference type="Proteomes" id="UP000191897">
    <property type="component" value="Unassembled WGS sequence"/>
</dbReference>
<dbReference type="AlphaFoldDB" id="A0A1S7S4D2"/>
<gene>
    <name evidence="1" type="ORF">AGR4C_Lc80127</name>
</gene>
<protein>
    <submittedName>
        <fullName evidence="1">Uncharacterized protein</fullName>
    </submittedName>
</protein>
<sequence length="100" mass="11539">MPRSYCEWARLYSALRYALLRVLYPAGASLRHCSMLRLPKKAYRMVHKRHCVPPAFSLRDPQLEALCQEGPTGFVLVRPFPEGAGGKMGWYWSRLWLALS</sequence>
<dbReference type="EMBL" id="FBWC01000030">
    <property type="protein sequence ID" value="CUX62447.1"/>
    <property type="molecule type" value="Genomic_DNA"/>
</dbReference>
<evidence type="ECO:0000313" key="2">
    <source>
        <dbReference type="Proteomes" id="UP000191897"/>
    </source>
</evidence>
<evidence type="ECO:0000313" key="1">
    <source>
        <dbReference type="EMBL" id="CUX62447.1"/>
    </source>
</evidence>
<name>A0A1S7S4D2_AGRTU</name>
<reference evidence="1 2" key="1">
    <citation type="submission" date="2016-01" db="EMBL/GenBank/DDBJ databases">
        <authorList>
            <person name="Oliw E.H."/>
        </authorList>
    </citation>
    <scope>NUCLEOTIDE SEQUENCE [LARGE SCALE GENOMIC DNA]</scope>
    <source>
        <strain evidence="1 2">Kerr 14</strain>
    </source>
</reference>
<proteinExistence type="predicted"/>